<evidence type="ECO:0000313" key="4">
    <source>
        <dbReference type="EMBL" id="PWA92063.1"/>
    </source>
</evidence>
<dbReference type="SUPFAM" id="SSF57850">
    <property type="entry name" value="RING/U-box"/>
    <property type="match status" value="1"/>
</dbReference>
<dbReference type="PROSITE" id="PS50089">
    <property type="entry name" value="ZF_RING_2"/>
    <property type="match status" value="1"/>
</dbReference>
<keyword evidence="1" id="KW-0863">Zinc-finger</keyword>
<dbReference type="Pfam" id="PF13639">
    <property type="entry name" value="zf-RING_2"/>
    <property type="match status" value="1"/>
</dbReference>
<dbReference type="SMART" id="SM00184">
    <property type="entry name" value="RING"/>
    <property type="match status" value="1"/>
</dbReference>
<keyword evidence="1" id="KW-0479">Metal-binding</keyword>
<feature type="domain" description="RING-type" evidence="3">
    <location>
        <begin position="35"/>
        <end position="80"/>
    </location>
</feature>
<keyword evidence="1" id="KW-0862">Zinc</keyword>
<reference evidence="4 5" key="1">
    <citation type="journal article" date="2018" name="Mol. Plant">
        <title>The genome of Artemisia annua provides insight into the evolution of Asteraceae family and artemisinin biosynthesis.</title>
        <authorList>
            <person name="Shen Q."/>
            <person name="Zhang L."/>
            <person name="Liao Z."/>
            <person name="Wang S."/>
            <person name="Yan T."/>
            <person name="Shi P."/>
            <person name="Liu M."/>
            <person name="Fu X."/>
            <person name="Pan Q."/>
            <person name="Wang Y."/>
            <person name="Lv Z."/>
            <person name="Lu X."/>
            <person name="Zhang F."/>
            <person name="Jiang W."/>
            <person name="Ma Y."/>
            <person name="Chen M."/>
            <person name="Hao X."/>
            <person name="Li L."/>
            <person name="Tang Y."/>
            <person name="Lv G."/>
            <person name="Zhou Y."/>
            <person name="Sun X."/>
            <person name="Brodelius P.E."/>
            <person name="Rose J.K.C."/>
            <person name="Tang K."/>
        </authorList>
    </citation>
    <scope>NUCLEOTIDE SEQUENCE [LARGE SCALE GENOMIC DNA]</scope>
    <source>
        <strain evidence="5">cv. Huhao1</strain>
        <tissue evidence="4">Leaf</tissue>
    </source>
</reference>
<name>A0A2U1Q286_ARTAN</name>
<evidence type="ECO:0000259" key="3">
    <source>
        <dbReference type="PROSITE" id="PS50089"/>
    </source>
</evidence>
<keyword evidence="5" id="KW-1185">Reference proteome</keyword>
<dbReference type="Gene3D" id="3.30.40.10">
    <property type="entry name" value="Zinc/RING finger domain, C3HC4 (zinc finger)"/>
    <property type="match status" value="1"/>
</dbReference>
<dbReference type="PANTHER" id="PTHR46798">
    <property type="entry name" value="OS09G0511500 PROTEIN"/>
    <property type="match status" value="1"/>
</dbReference>
<dbReference type="InterPro" id="IPR001841">
    <property type="entry name" value="Znf_RING"/>
</dbReference>
<proteinExistence type="predicted"/>
<dbReference type="STRING" id="35608.A0A2U1Q286"/>
<sequence length="359" mass="39839">MVVASSSPLADVITTADNSSSPSSPALGCASSVPCSICFDLVIDDGDRSIAKLNCGHKFHLDCIGSAFNTKGSMQCPNCRKVESGRWLFANGSAHAISEDDTLDWLQTDYYHDLSHSRRPFGFHWCPYNGFTLHSSNEEAESSLNTFPNFHGNRAMTIENTSAPSSARSHVSHFRPNEHIGNSNFNHPHHPMNAHSAPHDTLRSTNIQHPSWGWNCHYLPYSDREFTEHNNLTPVNPATLRPTHARVQADAAARSSSFPHPLRYSQQPIARPGERSVANSQPTETTNTPSSGNAFRRFSGARAMPMIMPAVPNRIYFRHSGGGLYFRDMERDESFSHAVPAGFRRVSRSSNSSNRAQWF</sequence>
<dbReference type="OrthoDB" id="8062037at2759"/>
<organism evidence="4 5">
    <name type="scientific">Artemisia annua</name>
    <name type="common">Sweet wormwood</name>
    <dbReference type="NCBI Taxonomy" id="35608"/>
    <lineage>
        <taxon>Eukaryota</taxon>
        <taxon>Viridiplantae</taxon>
        <taxon>Streptophyta</taxon>
        <taxon>Embryophyta</taxon>
        <taxon>Tracheophyta</taxon>
        <taxon>Spermatophyta</taxon>
        <taxon>Magnoliopsida</taxon>
        <taxon>eudicotyledons</taxon>
        <taxon>Gunneridae</taxon>
        <taxon>Pentapetalae</taxon>
        <taxon>asterids</taxon>
        <taxon>campanulids</taxon>
        <taxon>Asterales</taxon>
        <taxon>Asteraceae</taxon>
        <taxon>Asteroideae</taxon>
        <taxon>Anthemideae</taxon>
        <taxon>Artemisiinae</taxon>
        <taxon>Artemisia</taxon>
    </lineage>
</organism>
<feature type="compositionally biased region" description="Polar residues" evidence="2">
    <location>
        <begin position="277"/>
        <end position="293"/>
    </location>
</feature>
<evidence type="ECO:0000256" key="2">
    <source>
        <dbReference type="SAM" id="MobiDB-lite"/>
    </source>
</evidence>
<feature type="compositionally biased region" description="Polar residues" evidence="2">
    <location>
        <begin position="254"/>
        <end position="268"/>
    </location>
</feature>
<dbReference type="GO" id="GO:0008270">
    <property type="term" value="F:zinc ion binding"/>
    <property type="evidence" value="ECO:0007669"/>
    <property type="project" value="UniProtKB-KW"/>
</dbReference>
<accession>A0A2U1Q286</accession>
<dbReference type="InterPro" id="IPR044274">
    <property type="entry name" value="RFI2"/>
</dbReference>
<gene>
    <name evidence="4" type="ORF">CTI12_AA083880</name>
</gene>
<dbReference type="InterPro" id="IPR013083">
    <property type="entry name" value="Znf_RING/FYVE/PHD"/>
</dbReference>
<dbReference type="AlphaFoldDB" id="A0A2U1Q286"/>
<dbReference type="EMBL" id="PKPP01000493">
    <property type="protein sequence ID" value="PWA92063.1"/>
    <property type="molecule type" value="Genomic_DNA"/>
</dbReference>
<dbReference type="Proteomes" id="UP000245207">
    <property type="component" value="Unassembled WGS sequence"/>
</dbReference>
<dbReference type="PANTHER" id="PTHR46798:SF18">
    <property type="entry name" value="CHROMATIN REGULATOR PHD FAMILY"/>
    <property type="match status" value="1"/>
</dbReference>
<evidence type="ECO:0000313" key="5">
    <source>
        <dbReference type="Proteomes" id="UP000245207"/>
    </source>
</evidence>
<evidence type="ECO:0000256" key="1">
    <source>
        <dbReference type="PROSITE-ProRule" id="PRU00175"/>
    </source>
</evidence>
<feature type="region of interest" description="Disordered" evidence="2">
    <location>
        <begin position="249"/>
        <end position="294"/>
    </location>
</feature>
<comment type="caution">
    <text evidence="4">The sequence shown here is derived from an EMBL/GenBank/DDBJ whole genome shotgun (WGS) entry which is preliminary data.</text>
</comment>
<protein>
    <submittedName>
        <fullName evidence="4">Zinc finger, RING/FYVE/PHD-type</fullName>
    </submittedName>
</protein>
<dbReference type="GO" id="GO:0004842">
    <property type="term" value="F:ubiquitin-protein transferase activity"/>
    <property type="evidence" value="ECO:0007669"/>
    <property type="project" value="InterPro"/>
</dbReference>